<protein>
    <submittedName>
        <fullName evidence="3">Mercury transporter</fullName>
    </submittedName>
</protein>
<evidence type="ECO:0000313" key="3">
    <source>
        <dbReference type="EMBL" id="TVM31048.1"/>
    </source>
</evidence>
<gene>
    <name evidence="3" type="ORF">DQK91_19635</name>
</gene>
<proteinExistence type="predicted"/>
<dbReference type="CDD" id="cd00371">
    <property type="entry name" value="HMA"/>
    <property type="match status" value="1"/>
</dbReference>
<organism evidence="3 4">
    <name type="scientific">Oceanidesulfovibrio marinus</name>
    <dbReference type="NCBI Taxonomy" id="370038"/>
    <lineage>
        <taxon>Bacteria</taxon>
        <taxon>Pseudomonadati</taxon>
        <taxon>Thermodesulfobacteriota</taxon>
        <taxon>Desulfovibrionia</taxon>
        <taxon>Desulfovibrionales</taxon>
        <taxon>Desulfovibrionaceae</taxon>
        <taxon>Oceanidesulfovibrio</taxon>
    </lineage>
</organism>
<keyword evidence="1" id="KW-0479">Metal-binding</keyword>
<dbReference type="PROSITE" id="PS01047">
    <property type="entry name" value="HMA_1"/>
    <property type="match status" value="1"/>
</dbReference>
<sequence>MSSSQTIRVKGMRCQHCSQSVTQALEAIPNVHDVQVDLSSGDVTFETSGPVDKDTIRSAIEAIGFDVEE</sequence>
<dbReference type="Pfam" id="PF00403">
    <property type="entry name" value="HMA"/>
    <property type="match status" value="1"/>
</dbReference>
<dbReference type="InterPro" id="IPR036163">
    <property type="entry name" value="HMA_dom_sf"/>
</dbReference>
<comment type="caution">
    <text evidence="3">The sequence shown here is derived from an EMBL/GenBank/DDBJ whole genome shotgun (WGS) entry which is preliminary data.</text>
</comment>
<feature type="domain" description="HMA" evidence="2">
    <location>
        <begin position="3"/>
        <end position="68"/>
    </location>
</feature>
<name>A0A6P1ZB46_9BACT</name>
<dbReference type="Gene3D" id="3.30.70.100">
    <property type="match status" value="1"/>
</dbReference>
<dbReference type="AlphaFoldDB" id="A0A6P1ZB46"/>
<evidence type="ECO:0000259" key="2">
    <source>
        <dbReference type="PROSITE" id="PS50846"/>
    </source>
</evidence>
<dbReference type="EMBL" id="QMIF01000018">
    <property type="protein sequence ID" value="TVM31048.1"/>
    <property type="molecule type" value="Genomic_DNA"/>
</dbReference>
<evidence type="ECO:0000313" key="4">
    <source>
        <dbReference type="Proteomes" id="UP000434052"/>
    </source>
</evidence>
<dbReference type="RefSeq" id="WP_144307106.1">
    <property type="nucleotide sequence ID" value="NZ_QMIF01000018.1"/>
</dbReference>
<dbReference type="GO" id="GO:0046872">
    <property type="term" value="F:metal ion binding"/>
    <property type="evidence" value="ECO:0007669"/>
    <property type="project" value="UniProtKB-KW"/>
</dbReference>
<dbReference type="PROSITE" id="PS50846">
    <property type="entry name" value="HMA_2"/>
    <property type="match status" value="1"/>
</dbReference>
<dbReference type="SUPFAM" id="SSF55008">
    <property type="entry name" value="HMA, heavy metal-associated domain"/>
    <property type="match status" value="1"/>
</dbReference>
<evidence type="ECO:0000256" key="1">
    <source>
        <dbReference type="ARBA" id="ARBA00022723"/>
    </source>
</evidence>
<dbReference type="OrthoDB" id="9801832at2"/>
<reference evidence="3 4" key="1">
    <citation type="submission" date="2018-06" db="EMBL/GenBank/DDBJ databases">
        <title>Complete genome of Desulfovibrio marinus P48SEP.</title>
        <authorList>
            <person name="Crispim J.S."/>
            <person name="Vidigal P.M.P."/>
            <person name="Silva L.C.F."/>
            <person name="Araujo L.C."/>
            <person name="Laguardia C.N."/>
            <person name="Dias R.S."/>
            <person name="Sousa M.P."/>
            <person name="Paula S.O."/>
            <person name="Silva C."/>
        </authorList>
    </citation>
    <scope>NUCLEOTIDE SEQUENCE [LARGE SCALE GENOMIC DNA]</scope>
    <source>
        <strain evidence="3 4">P48SEP</strain>
    </source>
</reference>
<dbReference type="Proteomes" id="UP000434052">
    <property type="component" value="Unassembled WGS sequence"/>
</dbReference>
<accession>A0A6P1ZB46</accession>
<dbReference type="InterPro" id="IPR017969">
    <property type="entry name" value="Heavy-metal-associated_CS"/>
</dbReference>
<dbReference type="InterPro" id="IPR006121">
    <property type="entry name" value="HMA_dom"/>
</dbReference>